<gene>
    <name evidence="2" type="ORF">CVIRNUC_008745</name>
</gene>
<sequence length="75" mass="7906">MMSLRHPAKTAKAEARGIRRSKSSSRQASDESRQKVNAPQTAGRSWVADSAAAVRAQLGQAAKLCAATCVNPAKL</sequence>
<protein>
    <submittedName>
        <fullName evidence="2">Uncharacterized protein</fullName>
    </submittedName>
</protein>
<evidence type="ECO:0000313" key="3">
    <source>
        <dbReference type="Proteomes" id="UP001314263"/>
    </source>
</evidence>
<dbReference type="AlphaFoldDB" id="A0AAV1IH50"/>
<name>A0AAV1IH50_9CHLO</name>
<keyword evidence="3" id="KW-1185">Reference proteome</keyword>
<feature type="region of interest" description="Disordered" evidence="1">
    <location>
        <begin position="1"/>
        <end position="45"/>
    </location>
</feature>
<dbReference type="Proteomes" id="UP001314263">
    <property type="component" value="Unassembled WGS sequence"/>
</dbReference>
<dbReference type="EMBL" id="CAUYUE010000012">
    <property type="protein sequence ID" value="CAK0785535.1"/>
    <property type="molecule type" value="Genomic_DNA"/>
</dbReference>
<proteinExistence type="predicted"/>
<reference evidence="2 3" key="1">
    <citation type="submission" date="2023-10" db="EMBL/GenBank/DDBJ databases">
        <authorList>
            <person name="Maclean D."/>
            <person name="Macfadyen A."/>
        </authorList>
    </citation>
    <scope>NUCLEOTIDE SEQUENCE [LARGE SCALE GENOMIC DNA]</scope>
</reference>
<accession>A0AAV1IH50</accession>
<evidence type="ECO:0000256" key="1">
    <source>
        <dbReference type="SAM" id="MobiDB-lite"/>
    </source>
</evidence>
<evidence type="ECO:0000313" key="2">
    <source>
        <dbReference type="EMBL" id="CAK0785535.1"/>
    </source>
</evidence>
<organism evidence="2 3">
    <name type="scientific">Coccomyxa viridis</name>
    <dbReference type="NCBI Taxonomy" id="1274662"/>
    <lineage>
        <taxon>Eukaryota</taxon>
        <taxon>Viridiplantae</taxon>
        <taxon>Chlorophyta</taxon>
        <taxon>core chlorophytes</taxon>
        <taxon>Trebouxiophyceae</taxon>
        <taxon>Trebouxiophyceae incertae sedis</taxon>
        <taxon>Coccomyxaceae</taxon>
        <taxon>Coccomyxa</taxon>
    </lineage>
</organism>
<comment type="caution">
    <text evidence="2">The sequence shown here is derived from an EMBL/GenBank/DDBJ whole genome shotgun (WGS) entry which is preliminary data.</text>
</comment>